<comment type="caution">
    <text evidence="3">The sequence shown here is derived from an EMBL/GenBank/DDBJ whole genome shotgun (WGS) entry which is preliminary data.</text>
</comment>
<evidence type="ECO:0000256" key="1">
    <source>
        <dbReference type="SAM" id="SignalP"/>
    </source>
</evidence>
<dbReference type="PANTHER" id="PTHR11559">
    <property type="entry name" value="CARBOXYLESTERASE"/>
    <property type="match status" value="1"/>
</dbReference>
<feature type="chain" id="PRO_5004560544" description="Carboxylesterase type B domain-containing protein" evidence="1">
    <location>
        <begin position="22"/>
        <end position="924"/>
    </location>
</feature>
<dbReference type="EMBL" id="AQGS01000489">
    <property type="protein sequence ID" value="EPS39111.1"/>
    <property type="molecule type" value="Genomic_DNA"/>
</dbReference>
<sequence length="924" mass="102713">MKGDLLIAWCTSILQLGGVNANLIARPEPTVKITNGTVYGVYSRQFKQDFFLGVPFAQPPLGNLRFRPPQYINTTRNEFQAKNYSKFCYGFGGDDGFGQSEDCLKLNIVRPAGLDPGSKLPVAVWIHGGGFTAGGASKPRFNLSFIVDHSVKLGTPIIGLSMNYRLATWGFIGGSQVEGSENLNIGLKDQRMALHWVQENIRAFGGDPRKATIFGESAGGISVGYHLTAFGGRDDGLFRAAVMQSGTRVFSGPTYPQLNYDYLVSHTNCTDAVDSLQCLREVPIETLLPVVANSDPDYLQPWLPTIDGDFVRGYGSLEIKNGKYVKVPMILGGTSDELQPPALDTTEQIFDYYASTTTFSNGTISQLLDIYDESVSLPPRENFTGMADAPPSYGSQFHRLVALGSDYSLTAGRRFMARALAARNLPVWSFRFRAVVNGSPAWQGSTHATEVPFVFNNYLGIGYETDAYLPPDPMGGPKHDKFVALAEFMSKSWIKFFVYLDPAAHASRGEVKWIKYQQGDGQSQIVFDIDENGSGGSYMETDDYREEGMATINERINLIGQNNVSISTSINQARICSSSLYLFPNATVFHIQPSISADLSFNLFASVLTQASHQQLYSNIKSLSLSYPNSQTPNFTSNTFLSITEVNRQFIGKIPRNGSQLPEKFDLQPPSNLEEVIITAGEFSFLKPSRRYHPPFPNLYILDQSLASQLKRVEIRAQSLEFPHNNIHPVTYPNVTDLCMAFDRRPQGDLVGNIAFRFPRVEHLTIKTLILPVYGTRDHLAYTSFFQLTHLKTANIPWPRASWPNGCFKKKQVINCVRHLVSGGLAHLERMEFLKNPTARSQNTLTVKVIGEEKGWKLGADFGMNGELRRTIVHVDDGELLPWPKEGALMEHDIITLTAEPWAPLNPSWPVLWVPVSRILMKSI</sequence>
<dbReference type="Proteomes" id="UP000015100">
    <property type="component" value="Unassembled WGS sequence"/>
</dbReference>
<feature type="domain" description="Carboxylesterase type B" evidence="2">
    <location>
        <begin position="28"/>
        <end position="534"/>
    </location>
</feature>
<evidence type="ECO:0000313" key="3">
    <source>
        <dbReference type="EMBL" id="EPS39111.1"/>
    </source>
</evidence>
<keyword evidence="4" id="KW-1185">Reference proteome</keyword>
<name>S8ADC8_DACHA</name>
<dbReference type="SUPFAM" id="SSF53474">
    <property type="entry name" value="alpha/beta-Hydrolases"/>
    <property type="match status" value="1"/>
</dbReference>
<dbReference type="HOGENOM" id="CLU_315925_0_0_1"/>
<dbReference type="InterPro" id="IPR029058">
    <property type="entry name" value="AB_hydrolase_fold"/>
</dbReference>
<reference evidence="3 4" key="1">
    <citation type="journal article" date="2013" name="PLoS Genet.">
        <title>Genomic mechanisms accounting for the adaptation to parasitism in nematode-trapping fungi.</title>
        <authorList>
            <person name="Meerupati T."/>
            <person name="Andersson K.M."/>
            <person name="Friman E."/>
            <person name="Kumar D."/>
            <person name="Tunlid A."/>
            <person name="Ahren D."/>
        </authorList>
    </citation>
    <scope>NUCLEOTIDE SEQUENCE [LARGE SCALE GENOMIC DNA]</scope>
    <source>
        <strain evidence="3 4">CBS 200.50</strain>
    </source>
</reference>
<dbReference type="InterPro" id="IPR002018">
    <property type="entry name" value="CarbesteraseB"/>
</dbReference>
<evidence type="ECO:0000313" key="4">
    <source>
        <dbReference type="Proteomes" id="UP000015100"/>
    </source>
</evidence>
<organism evidence="3 4">
    <name type="scientific">Dactylellina haptotyla (strain CBS 200.50)</name>
    <name type="common">Nematode-trapping fungus</name>
    <name type="synonym">Monacrosporium haptotylum</name>
    <dbReference type="NCBI Taxonomy" id="1284197"/>
    <lineage>
        <taxon>Eukaryota</taxon>
        <taxon>Fungi</taxon>
        <taxon>Dikarya</taxon>
        <taxon>Ascomycota</taxon>
        <taxon>Pezizomycotina</taxon>
        <taxon>Orbiliomycetes</taxon>
        <taxon>Orbiliales</taxon>
        <taxon>Orbiliaceae</taxon>
        <taxon>Dactylellina</taxon>
    </lineage>
</organism>
<evidence type="ECO:0000259" key="2">
    <source>
        <dbReference type="Pfam" id="PF00135"/>
    </source>
</evidence>
<dbReference type="InterPro" id="IPR050309">
    <property type="entry name" value="Type-B_Carboxylest/Lipase"/>
</dbReference>
<dbReference type="AlphaFoldDB" id="S8ADC8"/>
<dbReference type="STRING" id="1284197.S8ADC8"/>
<dbReference type="Pfam" id="PF00135">
    <property type="entry name" value="COesterase"/>
    <property type="match status" value="1"/>
</dbReference>
<gene>
    <name evidence="3" type="ORF">H072_7124</name>
</gene>
<accession>S8ADC8</accession>
<reference evidence="4" key="2">
    <citation type="submission" date="2013-04" db="EMBL/GenBank/DDBJ databases">
        <title>Genomic mechanisms accounting for the adaptation to parasitism in nematode-trapping fungi.</title>
        <authorList>
            <person name="Ahren D.G."/>
        </authorList>
    </citation>
    <scope>NUCLEOTIDE SEQUENCE [LARGE SCALE GENOMIC DNA]</scope>
    <source>
        <strain evidence="4">CBS 200.50</strain>
    </source>
</reference>
<feature type="signal peptide" evidence="1">
    <location>
        <begin position="1"/>
        <end position="21"/>
    </location>
</feature>
<keyword evidence="1" id="KW-0732">Signal</keyword>
<proteinExistence type="predicted"/>
<protein>
    <recommendedName>
        <fullName evidence="2">Carboxylesterase type B domain-containing protein</fullName>
    </recommendedName>
</protein>
<dbReference type="ESTHER" id="dacha-s8adc8">
    <property type="family name" value="Fungal_carboxylesterase_lipase"/>
</dbReference>
<dbReference type="eggNOG" id="KOG4389">
    <property type="taxonomic scope" value="Eukaryota"/>
</dbReference>
<dbReference type="OrthoDB" id="408631at2759"/>
<dbReference type="Gene3D" id="3.40.50.1820">
    <property type="entry name" value="alpha/beta hydrolase"/>
    <property type="match status" value="1"/>
</dbReference>